<dbReference type="PANTHER" id="PTHR47738:SF3">
    <property type="entry name" value="PHOSPHOTRANSFERASE SYSTEM MANNITOL_FRUCTOSE-SPECIFIC IIA DOMAIN CONTAINING PROTEIN"/>
    <property type="match status" value="1"/>
</dbReference>
<dbReference type="CDD" id="cd00211">
    <property type="entry name" value="PTS_IIA_fru"/>
    <property type="match status" value="1"/>
</dbReference>
<dbReference type="Gene3D" id="3.40.930.10">
    <property type="entry name" value="Mannitol-specific EII, Chain A"/>
    <property type="match status" value="1"/>
</dbReference>
<dbReference type="InterPro" id="IPR002178">
    <property type="entry name" value="PTS_EIIA_type-2_dom"/>
</dbReference>
<name>A0ABQ6YZH9_9ENTE</name>
<comment type="caution">
    <text evidence="2">The sequence shown here is derived from an EMBL/GenBank/DDBJ whole genome shotgun (WGS) entry which is preliminary data.</text>
</comment>
<organism evidence="2 3">
    <name type="scientific">Candidatus Enterococcus willemsii</name>
    <dbReference type="NCBI Taxonomy" id="1857215"/>
    <lineage>
        <taxon>Bacteria</taxon>
        <taxon>Bacillati</taxon>
        <taxon>Bacillota</taxon>
        <taxon>Bacilli</taxon>
        <taxon>Lactobacillales</taxon>
        <taxon>Enterococcaceae</taxon>
        <taxon>Enterococcus</taxon>
    </lineage>
</organism>
<dbReference type="EMBL" id="MAEL01000035">
    <property type="protein sequence ID" value="KAF1304023.1"/>
    <property type="molecule type" value="Genomic_DNA"/>
</dbReference>
<gene>
    <name evidence="2" type="ORF">BAU17_03800</name>
</gene>
<proteinExistence type="predicted"/>
<evidence type="ECO:0000313" key="3">
    <source>
        <dbReference type="Proteomes" id="UP000782705"/>
    </source>
</evidence>
<dbReference type="InterPro" id="IPR051541">
    <property type="entry name" value="PTS_SugarTrans_NitroReg"/>
</dbReference>
<keyword evidence="3" id="KW-1185">Reference proteome</keyword>
<protein>
    <recommendedName>
        <fullName evidence="1">PTS EIIA type-2 domain-containing protein</fullName>
    </recommendedName>
</protein>
<sequence length="147" mass="16450">MVKKEFLFETSFTTKEELFKAATEFLVQKGYVTNEFEEALNTRENEFPTGLPTVPPVAIPHTDGTFVKNDTILCIVNKNEVAFNEMGGDEEDIVLPKVFFMLVLGEGATHLAQLQNLIEKIQAGELVEKSLAAKSLEEFENVVNTHL</sequence>
<dbReference type="Pfam" id="PF00359">
    <property type="entry name" value="PTS_EIIA_2"/>
    <property type="match status" value="1"/>
</dbReference>
<feature type="domain" description="PTS EIIA type-2" evidence="1">
    <location>
        <begin position="1"/>
        <end position="146"/>
    </location>
</feature>
<dbReference type="PANTHER" id="PTHR47738">
    <property type="entry name" value="PTS SYSTEM FRUCTOSE-LIKE EIIA COMPONENT-RELATED"/>
    <property type="match status" value="1"/>
</dbReference>
<reference evidence="2 3" key="1">
    <citation type="submission" date="2016-06" db="EMBL/GenBank/DDBJ databases">
        <title>Four novel species of enterococci isolated from chicken manure.</title>
        <authorList>
            <person name="Van Tyne D."/>
        </authorList>
    </citation>
    <scope>NUCLEOTIDE SEQUENCE [LARGE SCALE GENOMIC DNA]</scope>
    <source>
        <strain evidence="2 3">CU12B</strain>
    </source>
</reference>
<dbReference type="Proteomes" id="UP000782705">
    <property type="component" value="Unassembled WGS sequence"/>
</dbReference>
<dbReference type="InterPro" id="IPR016152">
    <property type="entry name" value="PTrfase/Anion_transptr"/>
</dbReference>
<accession>A0ABQ6YZH9</accession>
<dbReference type="RefSeq" id="WP_161901893.1">
    <property type="nucleotide sequence ID" value="NZ_MAEL01000035.1"/>
</dbReference>
<evidence type="ECO:0000259" key="1">
    <source>
        <dbReference type="PROSITE" id="PS51094"/>
    </source>
</evidence>
<evidence type="ECO:0000313" key="2">
    <source>
        <dbReference type="EMBL" id="KAF1304023.1"/>
    </source>
</evidence>
<dbReference type="SUPFAM" id="SSF55804">
    <property type="entry name" value="Phoshotransferase/anion transport protein"/>
    <property type="match status" value="1"/>
</dbReference>
<dbReference type="PROSITE" id="PS51094">
    <property type="entry name" value="PTS_EIIA_TYPE_2"/>
    <property type="match status" value="1"/>
</dbReference>